<feature type="region of interest" description="Disordered" evidence="1">
    <location>
        <begin position="107"/>
        <end position="145"/>
    </location>
</feature>
<keyword evidence="4" id="KW-1185">Reference proteome</keyword>
<name>T0QMB6_SAPDV</name>
<dbReference type="GeneID" id="19944166"/>
<keyword evidence="2" id="KW-0472">Membrane</keyword>
<dbReference type="OrthoDB" id="10371777at2759"/>
<organism evidence="3 4">
    <name type="scientific">Saprolegnia diclina (strain VS20)</name>
    <dbReference type="NCBI Taxonomy" id="1156394"/>
    <lineage>
        <taxon>Eukaryota</taxon>
        <taxon>Sar</taxon>
        <taxon>Stramenopiles</taxon>
        <taxon>Oomycota</taxon>
        <taxon>Saprolegniomycetes</taxon>
        <taxon>Saprolegniales</taxon>
        <taxon>Saprolegniaceae</taxon>
        <taxon>Saprolegnia</taxon>
    </lineage>
</organism>
<keyword evidence="2" id="KW-1133">Transmembrane helix</keyword>
<dbReference type="AlphaFoldDB" id="T0QMB6"/>
<evidence type="ECO:0000256" key="1">
    <source>
        <dbReference type="SAM" id="MobiDB-lite"/>
    </source>
</evidence>
<protein>
    <submittedName>
        <fullName evidence="3">Uncharacterized protein</fullName>
    </submittedName>
</protein>
<evidence type="ECO:0000313" key="4">
    <source>
        <dbReference type="Proteomes" id="UP000030762"/>
    </source>
</evidence>
<dbReference type="Proteomes" id="UP000030762">
    <property type="component" value="Unassembled WGS sequence"/>
</dbReference>
<feature type="transmembrane region" description="Helical" evidence="2">
    <location>
        <begin position="56"/>
        <end position="76"/>
    </location>
</feature>
<keyword evidence="2" id="KW-0812">Transmembrane</keyword>
<evidence type="ECO:0000256" key="2">
    <source>
        <dbReference type="SAM" id="Phobius"/>
    </source>
</evidence>
<sequence>MLRRLLPNGTAMPRAAAPTVNVSVTHGNATFLPATQAVLSLPPKATAAPDASSVVLLLYIALFVILLGSMLVCYLLRRAPARRSTVPAQMAASPYYDRFGPLTPPTLLEEVGRPCTEPELSPLDSSSPSSLHSDGETPVLHDEKPRLVSVDAPPTCILAHESPESRSCTPPFSTRVPSFYTSRFTDKSLRYSVNSEASSDRDTSLFATVRDSHLFKDFMGSPSSLASSRGSSILYTRSSSVLNAQFSV</sequence>
<dbReference type="EMBL" id="JH767139">
    <property type="protein sequence ID" value="EQC39234.1"/>
    <property type="molecule type" value="Genomic_DNA"/>
</dbReference>
<evidence type="ECO:0000313" key="3">
    <source>
        <dbReference type="EMBL" id="EQC39234.1"/>
    </source>
</evidence>
<dbReference type="InParanoid" id="T0QMB6"/>
<dbReference type="RefSeq" id="XP_008607295.1">
    <property type="nucleotide sequence ID" value="XM_008609073.1"/>
</dbReference>
<dbReference type="VEuPathDB" id="FungiDB:SDRG_03439"/>
<dbReference type="OMA" id="RPCTEPE"/>
<reference evidence="3 4" key="1">
    <citation type="submission" date="2012-04" db="EMBL/GenBank/DDBJ databases">
        <title>The Genome Sequence of Saprolegnia declina VS20.</title>
        <authorList>
            <consortium name="The Broad Institute Genome Sequencing Platform"/>
            <person name="Russ C."/>
            <person name="Nusbaum C."/>
            <person name="Tyler B."/>
            <person name="van West P."/>
            <person name="Dieguez-Uribeondo J."/>
            <person name="de Bruijn I."/>
            <person name="Tripathy S."/>
            <person name="Jiang R."/>
            <person name="Young S.K."/>
            <person name="Zeng Q."/>
            <person name="Gargeya S."/>
            <person name="Fitzgerald M."/>
            <person name="Haas B."/>
            <person name="Abouelleil A."/>
            <person name="Alvarado L."/>
            <person name="Arachchi H.M."/>
            <person name="Berlin A."/>
            <person name="Chapman S.B."/>
            <person name="Goldberg J."/>
            <person name="Griggs A."/>
            <person name="Gujja S."/>
            <person name="Hansen M."/>
            <person name="Howarth C."/>
            <person name="Imamovic A."/>
            <person name="Larimer J."/>
            <person name="McCowen C."/>
            <person name="Montmayeur A."/>
            <person name="Murphy C."/>
            <person name="Neiman D."/>
            <person name="Pearson M."/>
            <person name="Priest M."/>
            <person name="Roberts A."/>
            <person name="Saif S."/>
            <person name="Shea T."/>
            <person name="Sisk P."/>
            <person name="Sykes S."/>
            <person name="Wortman J."/>
            <person name="Nusbaum C."/>
            <person name="Birren B."/>
        </authorList>
    </citation>
    <scope>NUCLEOTIDE SEQUENCE [LARGE SCALE GENOMIC DNA]</scope>
    <source>
        <strain evidence="3 4">VS20</strain>
    </source>
</reference>
<feature type="compositionally biased region" description="Basic and acidic residues" evidence="1">
    <location>
        <begin position="133"/>
        <end position="145"/>
    </location>
</feature>
<proteinExistence type="predicted"/>
<feature type="compositionally biased region" description="Low complexity" evidence="1">
    <location>
        <begin position="117"/>
        <end position="132"/>
    </location>
</feature>
<accession>T0QMB6</accession>
<gene>
    <name evidence="3" type="ORF">SDRG_03439</name>
</gene>